<protein>
    <submittedName>
        <fullName evidence="1">Uncharacterized protein</fullName>
    </submittedName>
</protein>
<dbReference type="EMBL" id="BMAO01017631">
    <property type="protein sequence ID" value="GFR17210.1"/>
    <property type="molecule type" value="Genomic_DNA"/>
</dbReference>
<evidence type="ECO:0000313" key="1">
    <source>
        <dbReference type="EMBL" id="GFR17210.1"/>
    </source>
</evidence>
<gene>
    <name evidence="1" type="ORF">TNCT_317931</name>
</gene>
<accession>A0A8X6H8I5</accession>
<sequence length="179" mass="21176">MQRKQIKNLADPIESHDAVHKKKVDKKTKINVKRADNLLSRNHDGLYVSLPKTFCATIQEEYHRFSVQNSHIEFNVFTSDLLTSDMVFTTNMLMRINAYLKQEHSYNLKIDINLVKDKDSDILYFGRLKDRNPIILIANGIRDYQLQMIIEPTENDEIVKIKPYIYIEKLSETLYKYTY</sequence>
<comment type="caution">
    <text evidence="1">The sequence shown here is derived from an EMBL/GenBank/DDBJ whole genome shotgun (WGS) entry which is preliminary data.</text>
</comment>
<organism evidence="1 2">
    <name type="scientific">Trichonephila clavata</name>
    <name type="common">Joro spider</name>
    <name type="synonym">Nephila clavata</name>
    <dbReference type="NCBI Taxonomy" id="2740835"/>
    <lineage>
        <taxon>Eukaryota</taxon>
        <taxon>Metazoa</taxon>
        <taxon>Ecdysozoa</taxon>
        <taxon>Arthropoda</taxon>
        <taxon>Chelicerata</taxon>
        <taxon>Arachnida</taxon>
        <taxon>Araneae</taxon>
        <taxon>Araneomorphae</taxon>
        <taxon>Entelegynae</taxon>
        <taxon>Araneoidea</taxon>
        <taxon>Nephilidae</taxon>
        <taxon>Trichonephila</taxon>
    </lineage>
</organism>
<keyword evidence="2" id="KW-1185">Reference proteome</keyword>
<proteinExistence type="predicted"/>
<name>A0A8X6H8I5_TRICU</name>
<dbReference type="AlphaFoldDB" id="A0A8X6H8I5"/>
<dbReference type="Proteomes" id="UP000887116">
    <property type="component" value="Unassembled WGS sequence"/>
</dbReference>
<evidence type="ECO:0000313" key="2">
    <source>
        <dbReference type="Proteomes" id="UP000887116"/>
    </source>
</evidence>
<reference evidence="1" key="1">
    <citation type="submission" date="2020-07" db="EMBL/GenBank/DDBJ databases">
        <title>Multicomponent nature underlies the extraordinary mechanical properties of spider dragline silk.</title>
        <authorList>
            <person name="Kono N."/>
            <person name="Nakamura H."/>
            <person name="Mori M."/>
            <person name="Yoshida Y."/>
            <person name="Ohtoshi R."/>
            <person name="Malay A.D."/>
            <person name="Moran D.A.P."/>
            <person name="Tomita M."/>
            <person name="Numata K."/>
            <person name="Arakawa K."/>
        </authorList>
    </citation>
    <scope>NUCLEOTIDE SEQUENCE</scope>
</reference>